<proteinExistence type="predicted"/>
<dbReference type="Proteomes" id="UP000007148">
    <property type="component" value="Unassembled WGS sequence"/>
</dbReference>
<reference evidence="3 4" key="1">
    <citation type="journal article" date="2011" name="PLoS Pathog.">
        <title>Endophytic Life Strategies Decoded by Genome and Transcriptome Analyses of the Mutualistic Root Symbiont Piriformospora indica.</title>
        <authorList>
            <person name="Zuccaro A."/>
            <person name="Lahrmann U."/>
            <person name="Guldener U."/>
            <person name="Langen G."/>
            <person name="Pfiffi S."/>
            <person name="Biedenkopf D."/>
            <person name="Wong P."/>
            <person name="Samans B."/>
            <person name="Grimm C."/>
            <person name="Basiewicz M."/>
            <person name="Murat C."/>
            <person name="Martin F."/>
            <person name="Kogel K.H."/>
        </authorList>
    </citation>
    <scope>NUCLEOTIDE SEQUENCE [LARGE SCALE GENOMIC DNA]</scope>
    <source>
        <strain evidence="3 4">DSM 11827</strain>
    </source>
</reference>
<feature type="compositionally biased region" description="Polar residues" evidence="2">
    <location>
        <begin position="180"/>
        <end position="196"/>
    </location>
</feature>
<protein>
    <recommendedName>
        <fullName evidence="5">Transaldolase</fullName>
    </recommendedName>
</protein>
<feature type="region of interest" description="Disordered" evidence="2">
    <location>
        <begin position="25"/>
        <end position="107"/>
    </location>
</feature>
<dbReference type="Gene3D" id="3.20.20.70">
    <property type="entry name" value="Aldolase class I"/>
    <property type="match status" value="1"/>
</dbReference>
<dbReference type="EMBL" id="CAFZ01000025">
    <property type="protein sequence ID" value="CCA68057.1"/>
    <property type="molecule type" value="Genomic_DNA"/>
</dbReference>
<evidence type="ECO:0000256" key="1">
    <source>
        <dbReference type="ARBA" id="ARBA00023270"/>
    </source>
</evidence>
<dbReference type="HOGENOM" id="CLU_388360_0_0_1"/>
<feature type="compositionally biased region" description="Basic residues" evidence="2">
    <location>
        <begin position="141"/>
        <end position="151"/>
    </location>
</feature>
<dbReference type="InParanoid" id="G4T9R4"/>
<gene>
    <name evidence="3" type="ORF">PIIN_01924</name>
</gene>
<organism evidence="3 4">
    <name type="scientific">Serendipita indica (strain DSM 11827)</name>
    <name type="common">Root endophyte fungus</name>
    <name type="synonym">Piriformospora indica</name>
    <dbReference type="NCBI Taxonomy" id="1109443"/>
    <lineage>
        <taxon>Eukaryota</taxon>
        <taxon>Fungi</taxon>
        <taxon>Dikarya</taxon>
        <taxon>Basidiomycota</taxon>
        <taxon>Agaricomycotina</taxon>
        <taxon>Agaricomycetes</taxon>
        <taxon>Sebacinales</taxon>
        <taxon>Serendipitaceae</taxon>
        <taxon>Serendipita</taxon>
    </lineage>
</organism>
<dbReference type="GO" id="GO:0005975">
    <property type="term" value="P:carbohydrate metabolic process"/>
    <property type="evidence" value="ECO:0007669"/>
    <property type="project" value="InterPro"/>
</dbReference>
<dbReference type="SUPFAM" id="SSF51569">
    <property type="entry name" value="Aldolase"/>
    <property type="match status" value="1"/>
</dbReference>
<feature type="compositionally biased region" description="Low complexity" evidence="2">
    <location>
        <begin position="152"/>
        <end position="168"/>
    </location>
</feature>
<evidence type="ECO:0000313" key="3">
    <source>
        <dbReference type="EMBL" id="CCA68057.1"/>
    </source>
</evidence>
<feature type="compositionally biased region" description="Polar residues" evidence="2">
    <location>
        <begin position="75"/>
        <end position="92"/>
    </location>
</feature>
<dbReference type="AlphaFoldDB" id="G4T9R4"/>
<evidence type="ECO:0000313" key="4">
    <source>
        <dbReference type="Proteomes" id="UP000007148"/>
    </source>
</evidence>
<name>G4T9R4_SERID</name>
<feature type="region of interest" description="Disordered" evidence="2">
    <location>
        <begin position="134"/>
        <end position="211"/>
    </location>
</feature>
<dbReference type="InterPro" id="IPR013785">
    <property type="entry name" value="Aldolase_TIM"/>
</dbReference>
<dbReference type="STRING" id="1109443.G4T9R4"/>
<dbReference type="InterPro" id="IPR001585">
    <property type="entry name" value="TAL/FSA"/>
</dbReference>
<feature type="compositionally biased region" description="Basic and acidic residues" evidence="2">
    <location>
        <begin position="93"/>
        <end position="107"/>
    </location>
</feature>
<feature type="compositionally biased region" description="Basic and acidic residues" evidence="2">
    <location>
        <begin position="56"/>
        <end position="73"/>
    </location>
</feature>
<dbReference type="OrthoDB" id="2015515at2759"/>
<accession>G4T9R4</accession>
<evidence type="ECO:0000256" key="2">
    <source>
        <dbReference type="SAM" id="MobiDB-lite"/>
    </source>
</evidence>
<dbReference type="Pfam" id="PF00923">
    <property type="entry name" value="TAL_FSA"/>
    <property type="match status" value="1"/>
</dbReference>
<keyword evidence="1" id="KW-0704">Schiff base</keyword>
<comment type="caution">
    <text evidence="3">The sequence shown here is derived from an EMBL/GenBank/DDBJ whole genome shotgun (WGS) entry which is preliminary data.</text>
</comment>
<keyword evidence="4" id="KW-1185">Reference proteome</keyword>
<evidence type="ECO:0008006" key="5">
    <source>
        <dbReference type="Google" id="ProtNLM"/>
    </source>
</evidence>
<sequence length="711" mass="77886">MPAIIQMFSTFFNLVASPSPKLALVPSAPTQQTPPLASTDPPRKRTMSSLSTTRIRPSDGDQQLKHGLSERRRSTSFSSPSNDSAVHVSSENRYPEKEDPGKDKLQTRERAGLSFLRHRASSLLPRSADTLRTAVVDMRGSSKKGVKRKRSAASSASDASAKLSKRLSGLTSRATKKQHTSATPSSNESLDSSAQMVQEEPEPVRPVLPDENDIHGALRVGGKRLVGYSLDTDDLSEDKPDDCIISIPSILQLLSGEPAPFSPSNSIGAVKRKSGTVLYHMWFACRSACIKYPFGEKAKYESGIRERRIYHALQVFIALVGLDALDRLPSTGYLHVPVDPRLSNNAVQMVDNVIRLHQAFQGVGIPLNRIIIDIPATNAGILAGRYISTELRQLVNYTMVCELGQAAACLKVVPYGLSISKRIMKAADIERSRTVGTSLLFNYMEQSAEESTDAIARLVALAGRDVLVSIRDLDTRESVATTSSFGAVSLIQPLVVQLRWHAHRFSLGSPLMDIDVGASKHALYADLSDGQKKKADAAARASYLTLLSKQIASTSTDSKGTSEQSVDEVCKIKIREKVQKEMAVIPRLQRRYVDATWLTSTGLEDSITISDSMSWAAFALSSSDVDNRLHSKAVNQLLQPRNAGTRGFPVLAGRYMASPTRKAMESLLDEECGAFFRLHVLVRQYLEARFMPKGLWDELMKEAAGEGTEEQ</sequence>